<dbReference type="PANTHER" id="PTHR33116:SF78">
    <property type="entry name" value="OS12G0587133 PROTEIN"/>
    <property type="match status" value="1"/>
</dbReference>
<proteinExistence type="predicted"/>
<gene>
    <name evidence="3" type="primary">VvCHDp000001_366</name>
    <name evidence="3" type="ORF">CK203_014984</name>
</gene>
<dbReference type="Proteomes" id="UP000288805">
    <property type="component" value="Unassembled WGS sequence"/>
</dbReference>
<dbReference type="PANTHER" id="PTHR33116">
    <property type="entry name" value="REVERSE TRANSCRIPTASE ZINC-BINDING DOMAIN-CONTAINING PROTEIN-RELATED-RELATED"/>
    <property type="match status" value="1"/>
</dbReference>
<dbReference type="EMBL" id="QGNW01000049">
    <property type="protein sequence ID" value="RVX06911.1"/>
    <property type="molecule type" value="Genomic_DNA"/>
</dbReference>
<evidence type="ECO:0000259" key="2">
    <source>
        <dbReference type="Pfam" id="PF14523"/>
    </source>
</evidence>
<dbReference type="InterPro" id="IPR006011">
    <property type="entry name" value="Syntaxin_N"/>
</dbReference>
<dbReference type="OrthoDB" id="364348at2759"/>
<dbReference type="AlphaFoldDB" id="A0A438JD85"/>
<dbReference type="Pfam" id="PF13966">
    <property type="entry name" value="zf-RVT"/>
    <property type="match status" value="1"/>
</dbReference>
<sequence length="531" mass="61837">MRTKPSKKVEDAKLARDFQTTLQEFQKVQQLAAERESTYSPSAPSSIPPASSSDEYLALNMDQENQPFLVGQKRQVFDYPGKSDLIVIINRDFTVRRLAMWKRQYISKGGRITLIRSTLSNLPIYFMSIFQIPRAVRIRLEKIQRDFLWGGGALEQKPHLVRWSIVCDDKGKGGLGVKSLGLFNKALLGKWAWRFANEKTALWNQVIRRKYGEEKGGWRSCEIREAYGVGLWKAINKVGQFVTPFFGYEVGDGKNVRFWKDKWCGTSPLSETFPSLFSIATSKEAWVNEVWTAEGDRRGSWTPTFNRPFNDWELEEVGRLLRCLEGKMVRMDEEDRVRWVESKDGVFSVKSLYRVMQPVSSAWFPSKIIWMSYAQPKISFFVWEASWDRVLTLDRLQKRGWALANRCFLCQKCGESIDHFLLHCERTREVWTLLLSFFGVSWVFPRSVKETLIGWRGSIMGKKRKVTWLLGPLCLFWVIWKARNSIAFEDGVLSIQKLKISFVYLLWSETKVWIKDGPSTLLDFIDWVCMY</sequence>
<accession>A0A438JD85</accession>
<dbReference type="GO" id="GO:0016020">
    <property type="term" value="C:membrane"/>
    <property type="evidence" value="ECO:0007669"/>
    <property type="project" value="InterPro"/>
</dbReference>
<feature type="domain" description="Reverse transcriptase zinc-binding" evidence="1">
    <location>
        <begin position="347"/>
        <end position="431"/>
    </location>
</feature>
<dbReference type="Gene3D" id="1.20.58.70">
    <property type="match status" value="1"/>
</dbReference>
<dbReference type="InterPro" id="IPR026960">
    <property type="entry name" value="RVT-Znf"/>
</dbReference>
<reference evidence="3 4" key="1">
    <citation type="journal article" date="2018" name="PLoS Genet.">
        <title>Population sequencing reveals clonal diversity and ancestral inbreeding in the grapevine cultivar Chardonnay.</title>
        <authorList>
            <person name="Roach M.J."/>
            <person name="Johnson D.L."/>
            <person name="Bohlmann J."/>
            <person name="van Vuuren H.J."/>
            <person name="Jones S.J."/>
            <person name="Pretorius I.S."/>
            <person name="Schmidt S.A."/>
            <person name="Borneman A.R."/>
        </authorList>
    </citation>
    <scope>NUCLEOTIDE SEQUENCE [LARGE SCALE GENOMIC DNA]</scope>
    <source>
        <strain evidence="4">cv. Chardonnay</strain>
        <tissue evidence="3">Leaf</tissue>
    </source>
</reference>
<evidence type="ECO:0000259" key="1">
    <source>
        <dbReference type="Pfam" id="PF13966"/>
    </source>
</evidence>
<evidence type="ECO:0000313" key="3">
    <source>
        <dbReference type="EMBL" id="RVX06911.1"/>
    </source>
</evidence>
<organism evidence="3 4">
    <name type="scientific">Vitis vinifera</name>
    <name type="common">Grape</name>
    <dbReference type="NCBI Taxonomy" id="29760"/>
    <lineage>
        <taxon>Eukaryota</taxon>
        <taxon>Viridiplantae</taxon>
        <taxon>Streptophyta</taxon>
        <taxon>Embryophyta</taxon>
        <taxon>Tracheophyta</taxon>
        <taxon>Spermatophyta</taxon>
        <taxon>Magnoliopsida</taxon>
        <taxon>eudicotyledons</taxon>
        <taxon>Gunneridae</taxon>
        <taxon>Pentapetalae</taxon>
        <taxon>rosids</taxon>
        <taxon>Vitales</taxon>
        <taxon>Vitaceae</taxon>
        <taxon>Viteae</taxon>
        <taxon>Vitis</taxon>
    </lineage>
</organism>
<comment type="caution">
    <text evidence="3">The sequence shown here is derived from an EMBL/GenBank/DDBJ whole genome shotgun (WGS) entry which is preliminary data.</text>
</comment>
<protein>
    <submittedName>
        <fullName evidence="3">Putative ribonuclease H protein</fullName>
    </submittedName>
</protein>
<dbReference type="Pfam" id="PF14523">
    <property type="entry name" value="Syntaxin_2"/>
    <property type="match status" value="1"/>
</dbReference>
<evidence type="ECO:0000313" key="4">
    <source>
        <dbReference type="Proteomes" id="UP000288805"/>
    </source>
</evidence>
<feature type="domain" description="Syntaxin N-terminal" evidence="2">
    <location>
        <begin position="6"/>
        <end position="69"/>
    </location>
</feature>
<name>A0A438JD85_VITVI</name>